<name>A0A2P5YES6_GOSBA</name>
<proteinExistence type="predicted"/>
<dbReference type="Proteomes" id="UP000239757">
    <property type="component" value="Unassembled WGS sequence"/>
</dbReference>
<evidence type="ECO:0000313" key="1">
    <source>
        <dbReference type="EMBL" id="PPS14097.1"/>
    </source>
</evidence>
<reference evidence="1 2" key="1">
    <citation type="submission" date="2015-01" db="EMBL/GenBank/DDBJ databases">
        <title>Genome of allotetraploid Gossypium barbadense reveals genomic plasticity and fiber elongation in cotton evolution.</title>
        <authorList>
            <person name="Chen X."/>
            <person name="Liu X."/>
            <person name="Zhao B."/>
            <person name="Zheng H."/>
            <person name="Hu Y."/>
            <person name="Lu G."/>
            <person name="Yang C."/>
            <person name="Chen J."/>
            <person name="Shan C."/>
            <person name="Zhang L."/>
            <person name="Zhou Y."/>
            <person name="Wang L."/>
            <person name="Guo W."/>
            <person name="Bai Y."/>
            <person name="Ruan J."/>
            <person name="Shangguan X."/>
            <person name="Mao Y."/>
            <person name="Jiang J."/>
            <person name="Zhu Y."/>
            <person name="Lei J."/>
            <person name="Kang H."/>
            <person name="Chen S."/>
            <person name="He X."/>
            <person name="Wang R."/>
            <person name="Wang Y."/>
            <person name="Chen J."/>
            <person name="Wang L."/>
            <person name="Yu S."/>
            <person name="Wang B."/>
            <person name="Wei J."/>
            <person name="Song S."/>
            <person name="Lu X."/>
            <person name="Gao Z."/>
            <person name="Gu W."/>
            <person name="Deng X."/>
            <person name="Ma D."/>
            <person name="Wang S."/>
            <person name="Liang W."/>
            <person name="Fang L."/>
            <person name="Cai C."/>
            <person name="Zhu X."/>
            <person name="Zhou B."/>
            <person name="Zhang Y."/>
            <person name="Chen Z."/>
            <person name="Xu S."/>
            <person name="Zhu R."/>
            <person name="Wang S."/>
            <person name="Zhang T."/>
            <person name="Zhao G."/>
        </authorList>
    </citation>
    <scope>NUCLEOTIDE SEQUENCE [LARGE SCALE GENOMIC DNA]</scope>
    <source>
        <strain evidence="2">cv. Xinhai21</strain>
        <tissue evidence="1">Leaf</tissue>
    </source>
</reference>
<organism evidence="1 2">
    <name type="scientific">Gossypium barbadense</name>
    <name type="common">Sea Island cotton</name>
    <name type="synonym">Hibiscus barbadensis</name>
    <dbReference type="NCBI Taxonomy" id="3634"/>
    <lineage>
        <taxon>Eukaryota</taxon>
        <taxon>Viridiplantae</taxon>
        <taxon>Streptophyta</taxon>
        <taxon>Embryophyta</taxon>
        <taxon>Tracheophyta</taxon>
        <taxon>Spermatophyta</taxon>
        <taxon>Magnoliopsida</taxon>
        <taxon>eudicotyledons</taxon>
        <taxon>Gunneridae</taxon>
        <taxon>Pentapetalae</taxon>
        <taxon>rosids</taxon>
        <taxon>malvids</taxon>
        <taxon>Malvales</taxon>
        <taxon>Malvaceae</taxon>
        <taxon>Malvoideae</taxon>
        <taxon>Gossypium</taxon>
    </lineage>
</organism>
<dbReference type="AlphaFoldDB" id="A0A2P5YES6"/>
<sequence>MVHFNSSPSLSVVVTACSLFEKLIALTTTSCSSSASSIEGVLDDGVKDDVLLMSPINTLAFISFSSRN</sequence>
<evidence type="ECO:0000313" key="2">
    <source>
        <dbReference type="Proteomes" id="UP000239757"/>
    </source>
</evidence>
<gene>
    <name evidence="1" type="ORF">GOBAR_AA06479</name>
</gene>
<accession>A0A2P5YES6</accession>
<dbReference type="EMBL" id="KZ663283">
    <property type="protein sequence ID" value="PPS14097.1"/>
    <property type="molecule type" value="Genomic_DNA"/>
</dbReference>
<protein>
    <submittedName>
        <fullName evidence="1">Uncharacterized protein</fullName>
    </submittedName>
</protein>